<feature type="compositionally biased region" description="Low complexity" evidence="1">
    <location>
        <begin position="79"/>
        <end position="133"/>
    </location>
</feature>
<reference evidence="4" key="1">
    <citation type="journal article" date="2021" name="Elife">
        <title>Highly contiguous assemblies of 101 drosophilid genomes.</title>
        <authorList>
            <person name="Kim B.Y."/>
            <person name="Wang J.R."/>
            <person name="Miller D.E."/>
            <person name="Barmina O."/>
            <person name="Delaney E."/>
            <person name="Thompson A."/>
            <person name="Comeault A.A."/>
            <person name="Peede D."/>
            <person name="D'Agostino E.R."/>
            <person name="Pelaez J."/>
            <person name="Aguilar J.M."/>
            <person name="Haji D."/>
            <person name="Matsunaga T."/>
            <person name="Armstrong E.E."/>
            <person name="Zych M."/>
            <person name="Ogawa Y."/>
            <person name="Stamenkovic-Radak M."/>
            <person name="Jelic M."/>
            <person name="Veselinovic M.S."/>
            <person name="Tanaskovic M."/>
            <person name="Eric P."/>
            <person name="Gao J.J."/>
            <person name="Katoh T.K."/>
            <person name="Toda M.J."/>
            <person name="Watabe H."/>
            <person name="Watada M."/>
            <person name="Davis J.S."/>
            <person name="Moyle L.C."/>
            <person name="Manoli G."/>
            <person name="Bertolini E."/>
            <person name="Kostal V."/>
            <person name="Hawley R.S."/>
            <person name="Takahashi A."/>
            <person name="Jones C.D."/>
            <person name="Price D.K."/>
            <person name="Whiteman N."/>
            <person name="Kopp A."/>
            <person name="Matute D.R."/>
            <person name="Petrov D.A."/>
        </authorList>
    </citation>
    <scope>NUCLEOTIDE SEQUENCE [LARGE SCALE GENOMIC DNA]</scope>
</reference>
<reference evidence="5" key="2">
    <citation type="submission" date="2025-04" db="UniProtKB">
        <authorList>
            <consortium name="RefSeq"/>
        </authorList>
    </citation>
    <scope>IDENTIFICATION</scope>
</reference>
<evidence type="ECO:0000313" key="4">
    <source>
        <dbReference type="Proteomes" id="UP001652680"/>
    </source>
</evidence>
<dbReference type="OMA" id="EYLICRN"/>
<proteinExistence type="predicted"/>
<dbReference type="EnsemblMetazoa" id="XM_017131616.2">
    <property type="protein sequence ID" value="XP_016987105.1"/>
    <property type="gene ID" value="LOC108050117"/>
</dbReference>
<feature type="chain" id="PRO_5028294747" evidence="2">
    <location>
        <begin position="25"/>
        <end position="146"/>
    </location>
</feature>
<protein>
    <submittedName>
        <fullName evidence="5">Classical arabinogalactan protein 9</fullName>
    </submittedName>
</protein>
<sequence>MSPRRNILVALSCCLLLNCLNIQARSLDESAVKTKRDSSDWWSLLEDIIYEDSSDYEADNESYLVCRNCTVVVQSAPNATADGGTAAPPAGGTTPAAPVPVATDPPATSAPATSAPATSAPATSVAPAVTTAPGESTPTPTAASGG</sequence>
<dbReference type="OrthoDB" id="7871802at2759"/>
<accession>A0A6P4F9L8</accession>
<keyword evidence="2" id="KW-0732">Signal</keyword>
<dbReference type="GeneID" id="108050117"/>
<dbReference type="RefSeq" id="XP_016987105.1">
    <property type="nucleotide sequence ID" value="XM_017131616.1"/>
</dbReference>
<dbReference type="AlphaFoldDB" id="A0A6P4F9L8"/>
<evidence type="ECO:0000313" key="5">
    <source>
        <dbReference type="RefSeq" id="XP_016987105.1"/>
    </source>
</evidence>
<reference evidence="3" key="3">
    <citation type="submission" date="2025-05" db="UniProtKB">
        <authorList>
            <consortium name="EnsemblMetazoa"/>
        </authorList>
    </citation>
    <scope>IDENTIFICATION</scope>
</reference>
<keyword evidence="4" id="KW-1185">Reference proteome</keyword>
<feature type="region of interest" description="Disordered" evidence="1">
    <location>
        <begin position="78"/>
        <end position="146"/>
    </location>
</feature>
<evidence type="ECO:0000256" key="1">
    <source>
        <dbReference type="SAM" id="MobiDB-lite"/>
    </source>
</evidence>
<evidence type="ECO:0000313" key="3">
    <source>
        <dbReference type="EnsemblMetazoa" id="XP_016987105.1"/>
    </source>
</evidence>
<feature type="signal peptide" evidence="2">
    <location>
        <begin position="1"/>
        <end position="24"/>
    </location>
</feature>
<gene>
    <name evidence="5" type="primary">LOC108050117</name>
    <name evidence="3" type="synonym">108050117</name>
</gene>
<feature type="compositionally biased region" description="Polar residues" evidence="1">
    <location>
        <begin position="134"/>
        <end position="146"/>
    </location>
</feature>
<evidence type="ECO:0000256" key="2">
    <source>
        <dbReference type="SAM" id="SignalP"/>
    </source>
</evidence>
<dbReference type="Proteomes" id="UP001652680">
    <property type="component" value="Unassembled WGS sequence"/>
</dbReference>
<organism evidence="5">
    <name type="scientific">Drosophila rhopaloa</name>
    <name type="common">Fruit fly</name>
    <dbReference type="NCBI Taxonomy" id="1041015"/>
    <lineage>
        <taxon>Eukaryota</taxon>
        <taxon>Metazoa</taxon>
        <taxon>Ecdysozoa</taxon>
        <taxon>Arthropoda</taxon>
        <taxon>Hexapoda</taxon>
        <taxon>Insecta</taxon>
        <taxon>Pterygota</taxon>
        <taxon>Neoptera</taxon>
        <taxon>Endopterygota</taxon>
        <taxon>Diptera</taxon>
        <taxon>Brachycera</taxon>
        <taxon>Muscomorpha</taxon>
        <taxon>Ephydroidea</taxon>
        <taxon>Drosophilidae</taxon>
        <taxon>Drosophila</taxon>
        <taxon>Sophophora</taxon>
    </lineage>
</organism>
<name>A0A6P4F9L8_DRORH</name>